<feature type="region of interest" description="Disordered" evidence="3">
    <location>
        <begin position="701"/>
        <end position="760"/>
    </location>
</feature>
<feature type="domain" description="Helicase C-terminal" evidence="5">
    <location>
        <begin position="339"/>
        <end position="492"/>
    </location>
</feature>
<dbReference type="OrthoDB" id="413460at2759"/>
<feature type="compositionally biased region" description="Polar residues" evidence="3">
    <location>
        <begin position="2706"/>
        <end position="2726"/>
    </location>
</feature>
<keyword evidence="2" id="KW-0067">ATP-binding</keyword>
<evidence type="ECO:0000259" key="5">
    <source>
        <dbReference type="PROSITE" id="PS51194"/>
    </source>
</evidence>
<feature type="region of interest" description="Disordered" evidence="3">
    <location>
        <begin position="2336"/>
        <end position="2460"/>
    </location>
</feature>
<dbReference type="InterPro" id="IPR001650">
    <property type="entry name" value="Helicase_C-like"/>
</dbReference>
<dbReference type="Pfam" id="PF00271">
    <property type="entry name" value="Helicase_C"/>
    <property type="match status" value="1"/>
</dbReference>
<feature type="compositionally biased region" description="Polar residues" evidence="3">
    <location>
        <begin position="2771"/>
        <end position="2784"/>
    </location>
</feature>
<dbReference type="KEGG" id="char:116223619"/>
<dbReference type="CDD" id="cd18793">
    <property type="entry name" value="SF2_C_SNF"/>
    <property type="match status" value="1"/>
</dbReference>
<dbReference type="InterPro" id="IPR049730">
    <property type="entry name" value="SNF2/RAD54-like_C"/>
</dbReference>
<feature type="compositionally biased region" description="Polar residues" evidence="3">
    <location>
        <begin position="906"/>
        <end position="919"/>
    </location>
</feature>
<feature type="compositionally biased region" description="Polar residues" evidence="3">
    <location>
        <begin position="1512"/>
        <end position="1525"/>
    </location>
</feature>
<feature type="compositionally biased region" description="Acidic residues" evidence="3">
    <location>
        <begin position="2435"/>
        <end position="2445"/>
    </location>
</feature>
<feature type="region of interest" description="Disordered" evidence="3">
    <location>
        <begin position="906"/>
        <end position="955"/>
    </location>
</feature>
<dbReference type="InterPro" id="IPR014001">
    <property type="entry name" value="Helicase_ATP-bd"/>
</dbReference>
<dbReference type="Pfam" id="PF00176">
    <property type="entry name" value="SNF2-rel_dom"/>
    <property type="match status" value="1"/>
</dbReference>
<dbReference type="GO" id="GO:0015616">
    <property type="term" value="F:DNA translocase activity"/>
    <property type="evidence" value="ECO:0007669"/>
    <property type="project" value="TreeGrafter"/>
</dbReference>
<feature type="compositionally biased region" description="Polar residues" evidence="3">
    <location>
        <begin position="977"/>
        <end position="995"/>
    </location>
</feature>
<evidence type="ECO:0000259" key="4">
    <source>
        <dbReference type="PROSITE" id="PS51192"/>
    </source>
</evidence>
<gene>
    <name evidence="7" type="primary">LOC116223619</name>
</gene>
<feature type="region of interest" description="Disordered" evidence="3">
    <location>
        <begin position="1968"/>
        <end position="2017"/>
    </location>
</feature>
<feature type="compositionally biased region" description="Basic and acidic residues" evidence="3">
    <location>
        <begin position="1360"/>
        <end position="1372"/>
    </location>
</feature>
<dbReference type="PROSITE" id="PS51194">
    <property type="entry name" value="HELICASE_CTER"/>
    <property type="match status" value="1"/>
</dbReference>
<evidence type="ECO:0000256" key="3">
    <source>
        <dbReference type="SAM" id="MobiDB-lite"/>
    </source>
</evidence>
<feature type="compositionally biased region" description="Polar residues" evidence="3">
    <location>
        <begin position="2340"/>
        <end position="2358"/>
    </location>
</feature>
<evidence type="ECO:0000256" key="2">
    <source>
        <dbReference type="ARBA" id="ARBA00022806"/>
    </source>
</evidence>
<feature type="compositionally biased region" description="Polar residues" evidence="3">
    <location>
        <begin position="2601"/>
        <end position="2612"/>
    </location>
</feature>
<feature type="compositionally biased region" description="Low complexity" evidence="3">
    <location>
        <begin position="709"/>
        <end position="727"/>
    </location>
</feature>
<feature type="compositionally biased region" description="Polar residues" evidence="3">
    <location>
        <begin position="2643"/>
        <end position="2653"/>
    </location>
</feature>
<feature type="compositionally biased region" description="Polar residues" evidence="3">
    <location>
        <begin position="740"/>
        <end position="760"/>
    </location>
</feature>
<feature type="compositionally biased region" description="Polar residues" evidence="3">
    <location>
        <begin position="1769"/>
        <end position="1778"/>
    </location>
</feature>
<feature type="region of interest" description="Disordered" evidence="3">
    <location>
        <begin position="1740"/>
        <end position="1789"/>
    </location>
</feature>
<feature type="compositionally biased region" description="Polar residues" evidence="3">
    <location>
        <begin position="1343"/>
        <end position="1359"/>
    </location>
</feature>
<dbReference type="GO" id="GO:0016787">
    <property type="term" value="F:hydrolase activity"/>
    <property type="evidence" value="ECO:0007669"/>
    <property type="project" value="UniProtKB-KW"/>
</dbReference>
<evidence type="ECO:0000256" key="1">
    <source>
        <dbReference type="ARBA" id="ARBA00022801"/>
    </source>
</evidence>
<feature type="compositionally biased region" description="Acidic residues" evidence="3">
    <location>
        <begin position="1601"/>
        <end position="1613"/>
    </location>
</feature>
<feature type="region of interest" description="Disordered" evidence="3">
    <location>
        <begin position="2032"/>
        <end position="2067"/>
    </location>
</feature>
<feature type="compositionally biased region" description="Polar residues" evidence="3">
    <location>
        <begin position="1740"/>
        <end position="1753"/>
    </location>
</feature>
<feature type="region of interest" description="Disordered" evidence="3">
    <location>
        <begin position="1276"/>
        <end position="1386"/>
    </location>
</feature>
<feature type="compositionally biased region" description="Polar residues" evidence="3">
    <location>
        <begin position="1280"/>
        <end position="1298"/>
    </location>
</feature>
<feature type="compositionally biased region" description="Polar residues" evidence="3">
    <location>
        <begin position="2572"/>
        <end position="2585"/>
    </location>
</feature>
<dbReference type="InterPro" id="IPR038718">
    <property type="entry name" value="SNF2-like_sf"/>
</dbReference>
<feature type="compositionally biased region" description="Polar residues" evidence="3">
    <location>
        <begin position="2298"/>
        <end position="2307"/>
    </location>
</feature>
<dbReference type="GO" id="GO:0005524">
    <property type="term" value="F:ATP binding"/>
    <property type="evidence" value="ECO:0007669"/>
    <property type="project" value="InterPro"/>
</dbReference>
<feature type="compositionally biased region" description="Basic and acidic residues" evidence="3">
    <location>
        <begin position="2730"/>
        <end position="2740"/>
    </location>
</feature>
<feature type="region of interest" description="Disordered" evidence="3">
    <location>
        <begin position="1805"/>
        <end position="1853"/>
    </location>
</feature>
<feature type="compositionally biased region" description="Acidic residues" evidence="3">
    <location>
        <begin position="1072"/>
        <end position="1081"/>
    </location>
</feature>
<feature type="region of interest" description="Disordered" evidence="3">
    <location>
        <begin position="2572"/>
        <end position="2621"/>
    </location>
</feature>
<feature type="compositionally biased region" description="Basic and acidic residues" evidence="3">
    <location>
        <begin position="615"/>
        <end position="624"/>
    </location>
</feature>
<organism evidence="6 7">
    <name type="scientific">Clupea harengus</name>
    <name type="common">Atlantic herring</name>
    <dbReference type="NCBI Taxonomy" id="7950"/>
    <lineage>
        <taxon>Eukaryota</taxon>
        <taxon>Metazoa</taxon>
        <taxon>Chordata</taxon>
        <taxon>Craniata</taxon>
        <taxon>Vertebrata</taxon>
        <taxon>Euteleostomi</taxon>
        <taxon>Actinopterygii</taxon>
        <taxon>Neopterygii</taxon>
        <taxon>Teleostei</taxon>
        <taxon>Clupei</taxon>
        <taxon>Clupeiformes</taxon>
        <taxon>Clupeoidei</taxon>
        <taxon>Clupeidae</taxon>
        <taxon>Clupea</taxon>
    </lineage>
</organism>
<feature type="compositionally biased region" description="Polar residues" evidence="3">
    <location>
        <begin position="2037"/>
        <end position="2055"/>
    </location>
</feature>
<dbReference type="InterPro" id="IPR000330">
    <property type="entry name" value="SNF2_N"/>
</dbReference>
<feature type="compositionally biased region" description="Acidic residues" evidence="3">
    <location>
        <begin position="1829"/>
        <end position="1841"/>
    </location>
</feature>
<protein>
    <submittedName>
        <fullName evidence="7">Uncharacterized protein LOC116223619</fullName>
    </submittedName>
</protein>
<dbReference type="Gene3D" id="3.40.50.10810">
    <property type="entry name" value="Tandem AAA-ATPase domain"/>
    <property type="match status" value="1"/>
</dbReference>
<keyword evidence="6" id="KW-1185">Reference proteome</keyword>
<dbReference type="PANTHER" id="PTHR45629">
    <property type="entry name" value="SNF2/RAD54 FAMILY MEMBER"/>
    <property type="match status" value="1"/>
</dbReference>
<feature type="region of interest" description="Disordered" evidence="3">
    <location>
        <begin position="2093"/>
        <end position="2141"/>
    </location>
</feature>
<keyword evidence="2" id="KW-0547">Nucleotide-binding</keyword>
<dbReference type="InterPro" id="IPR027417">
    <property type="entry name" value="P-loop_NTPase"/>
</dbReference>
<feature type="region of interest" description="Disordered" evidence="3">
    <location>
        <begin position="1512"/>
        <end position="1561"/>
    </location>
</feature>
<dbReference type="RefSeq" id="XP_031436824.1">
    <property type="nucleotide sequence ID" value="XM_031580964.2"/>
</dbReference>
<keyword evidence="2" id="KW-0347">Helicase</keyword>
<sequence length="3260" mass="357091">MDDQHTLQNGVAKEVQYSLGNQLQISDELKDKLYPYQVEGLEFFHDAIREGRKGVILADEMGLGKSVQVISFLACMSKKQKIPSTLLIVPANLLDDWVTKIHEWTPWMTCLKYHQSEHHQAENLRKVKRKGGILVTTYETFVKRKEDLSSLHSNPYVWDFVVFDEAHRLKNETTQRYKAAFSLQAHFWILLTGTPVHNGLKELWNLLSLISETCLVGTYQTFKKNFEKPITRGREADAGADERALAQELMECLKEKIKVVWLRRTKAQLPKLPDIREFVLWTKLSPEQEVVYRHQISHDAHDLLLLHNLRKICCQSRKFDGSALNSLESEVAHSGKLAILIPLLKTLSSEGHKILVFFQYVETLNTVRDILMQTDWGQRTVLFIDGTVVLRQRMTSLKSFQNGHQSILLLTVQVGAEGLTLTAADRVIITEPSWNQSADAQAVARVHRIGQRKRVEVYRLITCGTVEEKIYRRQLFKGSLVRQVVGDDQNPLRHFTRSELMELYSLGETQYSATQLQLEHQFSKSISAEEILGRQLGEQVSGSLCGISDHGQLLKASQGEDLEAEMEKLHIADEVQKSKGEIEGEAHLKCQVTSLDIPTHDKKPQKSLGLHRKWKENDNQNKQKEKSRKSVIKPVSSKQHKQKTPGLPRKYKCFSSPFSGSVLRKKRTLRPLWHYSHQDSLLFSQEGEGYVKDGDAQITKPLHTSTGVSNEKSATSSSTSSRVQYTSDDLLPETERGDTSLKNSGTASNSIEASLSNSTPHNFILSSTNELSKASSSDCLTDDECDDGALTSPEERSPINYSEMRMCDTGTISGNASGFHSLSPKAVSVTDVSLRSEGESHHPRQQLSFALTPPLALTPVKNHDFLANIQSPRQVDDPCQTLKPSSPNLPAISLLCDYSLTPGSMSVPSTPHMEQTPQVSGAYPTSGPKDAPTGTGEGDSYTSSRDPHNPDDTFPEWTVRDVLENSGKAHNHAEASLSDNSTPNSLKMDSANEGSQGHLPDKDDETNSDFLIDYNSSRDPHNADVVLPETTFTDGDVYENSTTSNNSAESSFSGNNTQHNRTWHSRDKGSEVDLDDTDEVDSSDCLTDNECALASPEERSPLNYSEMRMCDTGTISGNASGFHSLSPKAVSVTDVRLRSEGDSQHPRQQLSFALTSPLALTPVKNHDFLANIQSPRQVDDPCQTLKPSSPNLPAISLLCDYSLTPGSMSVPSTPHMEQTPQVSGAYPTSGPKDAPTGTGESDSYTSSREPHNPDDTFPEWTVRDVLENSGTAHNHAEASLSDNSTPNSLKIDSANEGSQGHLPDKDDETNSDFLIDYNSSRDPHNADVVLPETTFTDGDVCENSATSNNRAESTFSHNNTQHDRTWHSRDEGSEVDLDDTDEVDSSDCLTDNECALASPEERSPLNYSEMRMCDTGTISGNASGFHSLSPKAVSVVDVRLFSEGESQHPRQQLSFALTPPLALTPVKNHDFLADIQSPRQVDDPCQTLKPSSPNLPAIPLLCDYSLTPGSMSVPSTPHMEQTPQVSGAYPTSGPKDALTGSGESDSYTSSRDPHNPDDTLPEWTVRDVLENSGKAHNHAEASFSDNNTQHNRTWHSRDEGSEVDLDDTDEVDSSDCLTDNECALASPEERSPLNYSEMRMCDTGTISGNASGFHSLSPKAVSVVDVRLRSEGESQHPRQQLSFALTPPLALTPVKNHDFLADIQSPRQVDDPCQTLKPSSPNLPAISLLCDYSLTPGSMSVPSTPHMEQTPQVSGAYPTSGPKDALTGSGESDSYTSSRDPHNPDDTLPEWTVRDVLENSGKAHNHAEASFSDNNTQHNRTWHSRDEGSEVDLDDTDEVDSSDCLTDNECALASPEERSPLNYSEMRMCDTGTISGNASGFHSLSPKAVSVTDVRLRSEGESQHPRLQLSFALTSPLALTPVKNHDFLANIQSPRQVDDPCQTLKPSSPNLPAISLLCDYSLTPGSMSVPSTPHMEQTPQVSGAYPTSGPKDAPTGTGESDSYTSSREPHNPDDTFPEWTVRDVLENTAHNHAEASLSDNSTPNSLKMDSANEGSQGHLPDKDDETNSDFLIDYNSFRDPHNADVVLPETTFTDGDVCENSATSNNRAESTFSHNNTQHDRTWHSRDKGSEVDLDDTDEVDSSDCLTDNECALASPEERSPLNYSEMRMCDTGTISGNASGFHSLSPKAVSVTDARLLSEGESQHPRQQLSFALTPPLASTPVKNHDILANIRSPRQVDNPCQTLKPSSPNLPAIPLLCDYSLTPGSMSVPSTPHMEQTPQVSGVCPTSGPKDAPTGKSESNSYTSSRDTHNPDGMLPEWTVRDILENSGTAHNHAEASLSDNNTPNSLKMDSANEGSQGHLPETDDETNSDFLTDYNSSRDPHNADVVLPETTFTDGDVCENSATSNNRAESGFSNNNTQHNRTWHSRDKGSEVDLDDTDEVDSSDSLTDNECALASPEERSPINYSETQMCDTGTISVNASGFHSLSPKAVSVVDVRLLSEGESQHPRRQLSFALTPPLALTPVKNHDFLANIQSPRQVDDPCQTLKPSSPNLPAIPLLCDYSLTPGSMSVPSTPHMEQTPQVSGAYPTSGPKDALTGSGESDSYTSSRDPLNPDDTLPEWTVRDVLENSGTAHNHAEASLSDNNTPNSLKMDSANEGSHGHLPDKDDETNSDFLTDYNSSRDPHNADVVLPETTFTDGDVCENSATSNNRAESGFSNNNTQHNRTWHSRDKGNKVDLDDTDEVNSSDSLTDDESDDRCTLDNMLSEYTVRNSNVPENSGTGNSSLEASLSNNSIPHNFILSSTDELSKASSSDCLTDDECALVSPMKRSPINNSETQMCDTGTISGNASGFHSLSPKAVSVTDVRLFSEGESQHPRQQLSFALTPPLALTPVKNHDFLANIQSPRQVDDPCQTLKLSSPNLPPFPLLCVSLTPGSMSVPSTPHMEQTPQVSGAYHNPKEIVDGSTVGCPNLPYVQSITSTWSLKEKSLSEEDTCFSSTLLKKQVAMEGRSTSRQSSLMTDKKTYSITGSHTYEESNVSNSQSGLKYNSASSDTAYLQETFCVTSYENGIQKSIADDVSDIENCDQTNQNVHSQEIRVVPVIQSRSPMTSKIHLDWSVSVLCENSLTPGSISPHFPPEISTGGKTKSLIMSSDELTKGLTKRKKKGTSGHRSLSFQRYLRPVSYQKNIGSYIGSSASTKSPKALEMDVADSHKSDNYCSVNDTEGVVRSPYAVPYGLTQPVLTPRRESFRLLRRLRDL</sequence>
<feature type="compositionally biased region" description="Polar residues" evidence="3">
    <location>
        <begin position="2269"/>
        <end position="2282"/>
    </location>
</feature>
<dbReference type="InterPro" id="IPR050496">
    <property type="entry name" value="SNF2_RAD54_helicase_repair"/>
</dbReference>
<feature type="region of interest" description="Disordered" evidence="3">
    <location>
        <begin position="1209"/>
        <end position="1258"/>
    </location>
</feature>
<feature type="region of interest" description="Disordered" evidence="3">
    <location>
        <begin position="1577"/>
        <end position="1628"/>
    </location>
</feature>
<dbReference type="SMART" id="SM00487">
    <property type="entry name" value="DEXDc"/>
    <property type="match status" value="1"/>
</dbReference>
<feature type="domain" description="Helicase ATP-binding" evidence="4">
    <location>
        <begin position="46"/>
        <end position="213"/>
    </location>
</feature>
<feature type="region of interest" description="Disordered" evidence="3">
    <location>
        <begin position="969"/>
        <end position="1081"/>
    </location>
</feature>
<dbReference type="PANTHER" id="PTHR45629:SF7">
    <property type="entry name" value="DNA EXCISION REPAIR PROTEIN ERCC-6-RELATED"/>
    <property type="match status" value="1"/>
</dbReference>
<evidence type="ECO:0000313" key="7">
    <source>
        <dbReference type="RefSeq" id="XP_031436824.1"/>
    </source>
</evidence>
<proteinExistence type="predicted"/>
<name>A0A6P8GC03_CLUHA</name>
<feature type="compositionally biased region" description="Polar residues" evidence="3">
    <location>
        <begin position="2403"/>
        <end position="2423"/>
    </location>
</feature>
<accession>A0A6P8GC03</accession>
<dbReference type="Proteomes" id="UP000515152">
    <property type="component" value="Chromosome 14"/>
</dbReference>
<feature type="compositionally biased region" description="Acidic residues" evidence="3">
    <location>
        <begin position="2132"/>
        <end position="2141"/>
    </location>
</feature>
<dbReference type="PROSITE" id="PS51192">
    <property type="entry name" value="HELICASE_ATP_BIND_1"/>
    <property type="match status" value="1"/>
</dbReference>
<feature type="compositionally biased region" description="Polar residues" evidence="3">
    <location>
        <begin position="1541"/>
        <end position="1550"/>
    </location>
</feature>
<evidence type="ECO:0000313" key="6">
    <source>
        <dbReference type="Proteomes" id="UP000515152"/>
    </source>
</evidence>
<dbReference type="SUPFAM" id="SSF52540">
    <property type="entry name" value="P-loop containing nucleoside triphosphate hydrolases"/>
    <property type="match status" value="2"/>
</dbReference>
<dbReference type="GeneID" id="116223619"/>
<feature type="compositionally biased region" description="Acidic residues" evidence="3">
    <location>
        <begin position="2741"/>
        <end position="2758"/>
    </location>
</feature>
<feature type="compositionally biased region" description="Polar residues" evidence="3">
    <location>
        <begin position="1968"/>
        <end position="1981"/>
    </location>
</feature>
<feature type="region of interest" description="Disordered" evidence="3">
    <location>
        <begin position="775"/>
        <end position="797"/>
    </location>
</feature>
<feature type="compositionally biased region" description="Polar residues" evidence="3">
    <location>
        <begin position="1997"/>
        <end position="2006"/>
    </location>
</feature>
<feature type="compositionally biased region" description="Basic and acidic residues" evidence="3">
    <location>
        <begin position="2117"/>
        <end position="2131"/>
    </location>
</feature>
<feature type="region of interest" description="Disordered" evidence="3">
    <location>
        <begin position="596"/>
        <end position="652"/>
    </location>
</feature>
<feature type="region of interest" description="Disordered" evidence="3">
    <location>
        <begin position="2269"/>
        <end position="2317"/>
    </location>
</feature>
<feature type="compositionally biased region" description="Polar residues" evidence="3">
    <location>
        <begin position="1209"/>
        <end position="1222"/>
    </location>
</feature>
<feature type="compositionally biased region" description="Basic residues" evidence="3">
    <location>
        <begin position="605"/>
        <end position="614"/>
    </location>
</feature>
<feature type="compositionally biased region" description="Polar residues" evidence="3">
    <location>
        <begin position="1238"/>
        <end position="1247"/>
    </location>
</feature>
<feature type="compositionally biased region" description="Polar residues" evidence="3">
    <location>
        <begin position="2100"/>
        <end position="2116"/>
    </location>
</feature>
<keyword evidence="1" id="KW-0378">Hydrolase</keyword>
<feature type="compositionally biased region" description="Acidic residues" evidence="3">
    <location>
        <begin position="1373"/>
        <end position="1385"/>
    </location>
</feature>
<dbReference type="SMART" id="SM00490">
    <property type="entry name" value="HELICc"/>
    <property type="match status" value="1"/>
</dbReference>
<dbReference type="GO" id="GO:0004386">
    <property type="term" value="F:helicase activity"/>
    <property type="evidence" value="ECO:0007669"/>
    <property type="project" value="UniProtKB-KW"/>
</dbReference>
<feature type="region of interest" description="Disordered" evidence="3">
    <location>
        <begin position="2635"/>
        <end position="2791"/>
    </location>
</feature>
<dbReference type="Gene3D" id="3.40.50.300">
    <property type="entry name" value="P-loop containing nucleotide triphosphate hydrolases"/>
    <property type="match status" value="1"/>
</dbReference>
<feature type="compositionally biased region" description="Low complexity" evidence="3">
    <location>
        <begin position="1039"/>
        <end position="1056"/>
    </location>
</feature>
<reference evidence="7" key="1">
    <citation type="submission" date="2025-08" db="UniProtKB">
        <authorList>
            <consortium name="RefSeq"/>
        </authorList>
    </citation>
    <scope>IDENTIFICATION</scope>
</reference>